<sequence length="434" mass="45465">MTTIPSPAPIRANRNFRLLWAGEAVSVLGSTTTSIVFPLIAVTQFHAGPTAMGLLAGAIWLPWLLIGLVAGAWVDRADPRRVMMRADVVSAVGVASIPVAWALGVLTLAHVIASALLLGFANVFFRTGYTTFVPRVVGRDDLEQANARIYGTESAMQVAGPGVGGVLVQVVGAAYAVVLDVLTFAVSWVCLARMRTEELLAPPERPERRALRAEVADGIRIVSRDRFLRFFMLQGALGNFAITGYAALLVLFLVRDLAMEPSQVGLLMGLGFSGGLVGAALAQRTSRWLGDAGALRWLQVLGGPPALLIGLAFPGAGIALVPLGMFLVGAGVVGANVVRAAFRARYTPAEVMGRTSSTMAVLNFGTMPLAGVVAGALGGIVGVRETILLMGALNALACLSVFVGPYRSGRDLPAQPMEMWTSGSMATARKSNVT</sequence>
<dbReference type="PANTHER" id="PTHR23513">
    <property type="entry name" value="INTEGRAL MEMBRANE EFFLUX PROTEIN-RELATED"/>
    <property type="match status" value="1"/>
</dbReference>
<dbReference type="Proteomes" id="UP000237822">
    <property type="component" value="Unassembled WGS sequence"/>
</dbReference>
<keyword evidence="8" id="KW-1185">Reference proteome</keyword>
<evidence type="ECO:0000256" key="4">
    <source>
        <dbReference type="ARBA" id="ARBA00022989"/>
    </source>
</evidence>
<organism evidence="7 8">
    <name type="scientific">Knoellia remsis</name>
    <dbReference type="NCBI Taxonomy" id="407159"/>
    <lineage>
        <taxon>Bacteria</taxon>
        <taxon>Bacillati</taxon>
        <taxon>Actinomycetota</taxon>
        <taxon>Actinomycetes</taxon>
        <taxon>Micrococcales</taxon>
        <taxon>Intrasporangiaceae</taxon>
        <taxon>Knoellia</taxon>
    </lineage>
</organism>
<protein>
    <submittedName>
        <fullName evidence="7">Putative MFS family arabinose efflux permease</fullName>
    </submittedName>
</protein>
<dbReference type="Pfam" id="PF07690">
    <property type="entry name" value="MFS_1"/>
    <property type="match status" value="1"/>
</dbReference>
<dbReference type="GO" id="GO:0022857">
    <property type="term" value="F:transmembrane transporter activity"/>
    <property type="evidence" value="ECO:0007669"/>
    <property type="project" value="InterPro"/>
</dbReference>
<evidence type="ECO:0000313" key="7">
    <source>
        <dbReference type="EMBL" id="PRY61576.1"/>
    </source>
</evidence>
<keyword evidence="5 6" id="KW-0472">Membrane</keyword>
<dbReference type="RefSeq" id="WP_170070133.1">
    <property type="nucleotide sequence ID" value="NZ_PVTI01000005.1"/>
</dbReference>
<evidence type="ECO:0000313" key="8">
    <source>
        <dbReference type="Proteomes" id="UP000237822"/>
    </source>
</evidence>
<dbReference type="AlphaFoldDB" id="A0A2T0UUI2"/>
<evidence type="ECO:0000256" key="6">
    <source>
        <dbReference type="SAM" id="Phobius"/>
    </source>
</evidence>
<feature type="transmembrane region" description="Helical" evidence="6">
    <location>
        <begin position="18"/>
        <end position="40"/>
    </location>
</feature>
<evidence type="ECO:0000256" key="5">
    <source>
        <dbReference type="ARBA" id="ARBA00023136"/>
    </source>
</evidence>
<dbReference type="EMBL" id="PVTI01000005">
    <property type="protein sequence ID" value="PRY61576.1"/>
    <property type="molecule type" value="Genomic_DNA"/>
</dbReference>
<dbReference type="PANTHER" id="PTHR23513:SF6">
    <property type="entry name" value="MAJOR FACILITATOR SUPERFAMILY ASSOCIATED DOMAIN-CONTAINING PROTEIN"/>
    <property type="match status" value="1"/>
</dbReference>
<feature type="transmembrane region" description="Helical" evidence="6">
    <location>
        <begin position="294"/>
        <end position="313"/>
    </location>
</feature>
<dbReference type="GO" id="GO:0005886">
    <property type="term" value="C:plasma membrane"/>
    <property type="evidence" value="ECO:0007669"/>
    <property type="project" value="UniProtKB-SubCell"/>
</dbReference>
<comment type="subcellular location">
    <subcellularLocation>
        <location evidence="1">Cell membrane</location>
        <topology evidence="1">Multi-pass membrane protein</topology>
    </subcellularLocation>
</comment>
<accession>A0A2T0UUI2</accession>
<reference evidence="7 8" key="1">
    <citation type="submission" date="2018-03" db="EMBL/GenBank/DDBJ databases">
        <title>Genomic Encyclopedia of Archaeal and Bacterial Type Strains, Phase II (KMG-II): from individual species to whole genera.</title>
        <authorList>
            <person name="Goeker M."/>
        </authorList>
    </citation>
    <scope>NUCLEOTIDE SEQUENCE [LARGE SCALE GENOMIC DNA]</scope>
    <source>
        <strain evidence="7 8">ATCC BAA-1496</strain>
    </source>
</reference>
<feature type="transmembrane region" description="Helical" evidence="6">
    <location>
        <begin position="166"/>
        <end position="191"/>
    </location>
</feature>
<evidence type="ECO:0000256" key="1">
    <source>
        <dbReference type="ARBA" id="ARBA00004651"/>
    </source>
</evidence>
<feature type="transmembrane region" description="Helical" evidence="6">
    <location>
        <begin position="387"/>
        <end position="406"/>
    </location>
</feature>
<name>A0A2T0UUI2_9MICO</name>
<keyword evidence="2" id="KW-1003">Cell membrane</keyword>
<feature type="transmembrane region" description="Helical" evidence="6">
    <location>
        <begin position="230"/>
        <end position="252"/>
    </location>
</feature>
<gene>
    <name evidence="7" type="ORF">BCF74_105135</name>
</gene>
<dbReference type="CDD" id="cd06173">
    <property type="entry name" value="MFS_MefA_like"/>
    <property type="match status" value="1"/>
</dbReference>
<keyword evidence="3 6" id="KW-0812">Transmembrane</keyword>
<dbReference type="InterPro" id="IPR036259">
    <property type="entry name" value="MFS_trans_sf"/>
</dbReference>
<evidence type="ECO:0000256" key="3">
    <source>
        <dbReference type="ARBA" id="ARBA00022692"/>
    </source>
</evidence>
<feature type="transmembrane region" description="Helical" evidence="6">
    <location>
        <begin position="95"/>
        <end position="125"/>
    </location>
</feature>
<feature type="transmembrane region" description="Helical" evidence="6">
    <location>
        <begin position="359"/>
        <end position="381"/>
    </location>
</feature>
<proteinExistence type="predicted"/>
<dbReference type="InterPro" id="IPR011701">
    <property type="entry name" value="MFS"/>
</dbReference>
<feature type="transmembrane region" description="Helical" evidence="6">
    <location>
        <begin position="264"/>
        <end position="282"/>
    </location>
</feature>
<comment type="caution">
    <text evidence="7">The sequence shown here is derived from an EMBL/GenBank/DDBJ whole genome shotgun (WGS) entry which is preliminary data.</text>
</comment>
<keyword evidence="4 6" id="KW-1133">Transmembrane helix</keyword>
<dbReference type="SUPFAM" id="SSF103473">
    <property type="entry name" value="MFS general substrate transporter"/>
    <property type="match status" value="1"/>
</dbReference>
<evidence type="ECO:0000256" key="2">
    <source>
        <dbReference type="ARBA" id="ARBA00022475"/>
    </source>
</evidence>
<feature type="transmembrane region" description="Helical" evidence="6">
    <location>
        <begin position="52"/>
        <end position="74"/>
    </location>
</feature>
<dbReference type="Gene3D" id="1.20.1250.20">
    <property type="entry name" value="MFS general substrate transporter like domains"/>
    <property type="match status" value="1"/>
</dbReference>
<feature type="transmembrane region" description="Helical" evidence="6">
    <location>
        <begin position="319"/>
        <end position="338"/>
    </location>
</feature>